<evidence type="ECO:0000256" key="2">
    <source>
        <dbReference type="ARBA" id="ARBA00023136"/>
    </source>
</evidence>
<dbReference type="InterPro" id="IPR011662">
    <property type="entry name" value="Secretin/TonB_short_N"/>
</dbReference>
<evidence type="ECO:0000256" key="1">
    <source>
        <dbReference type="ARBA" id="ARBA00022448"/>
    </source>
</evidence>
<dbReference type="Proteomes" id="UP000435985">
    <property type="component" value="Unassembled WGS sequence"/>
</dbReference>
<feature type="domain" description="Secretin/TonB short N-terminal" evidence="5">
    <location>
        <begin position="57"/>
        <end position="105"/>
    </location>
</feature>
<dbReference type="GO" id="GO:0019867">
    <property type="term" value="C:outer membrane"/>
    <property type="evidence" value="ECO:0007669"/>
    <property type="project" value="InterPro"/>
</dbReference>
<keyword evidence="1" id="KW-0813">Transport</keyword>
<keyword evidence="2" id="KW-0472">Membrane</keyword>
<name>A0A642C555_BACOV</name>
<feature type="signal peptide" evidence="4">
    <location>
        <begin position="1"/>
        <end position="22"/>
    </location>
</feature>
<gene>
    <name evidence="6" type="ORF">F3B98_29050</name>
</gene>
<sequence length="106" mass="11932">MRLIIRKTLLMFLLLSLSNVLTGFQLSAQEQNKKFSVKADNVTLKEAIEVVRKQGNYSFLIRNNDIDLNKKVSVNVDKGTINDLMAQLLTGTGISYEVNGNRVVIF</sequence>
<evidence type="ECO:0000313" key="6">
    <source>
        <dbReference type="EMBL" id="KAA4657387.1"/>
    </source>
</evidence>
<evidence type="ECO:0000256" key="4">
    <source>
        <dbReference type="SAM" id="SignalP"/>
    </source>
</evidence>
<reference evidence="6 7" key="1">
    <citation type="journal article" date="2019" name="Nat. Med.">
        <title>A library of human gut bacterial isolates paired with longitudinal multiomics data enables mechanistic microbiome research.</title>
        <authorList>
            <person name="Poyet M."/>
            <person name="Groussin M."/>
            <person name="Gibbons S.M."/>
            <person name="Avila-Pacheco J."/>
            <person name="Jiang X."/>
            <person name="Kearney S.M."/>
            <person name="Perrotta A.R."/>
            <person name="Berdy B."/>
            <person name="Zhao S."/>
            <person name="Lieberman T.D."/>
            <person name="Swanson P.K."/>
            <person name="Smith M."/>
            <person name="Roesemann S."/>
            <person name="Alexander J.E."/>
            <person name="Rich S.A."/>
            <person name="Livny J."/>
            <person name="Vlamakis H."/>
            <person name="Clish C."/>
            <person name="Bullock K."/>
            <person name="Deik A."/>
            <person name="Scott J."/>
            <person name="Pierce K.A."/>
            <person name="Xavier R.J."/>
            <person name="Alm E.J."/>
        </authorList>
    </citation>
    <scope>NUCLEOTIDE SEQUENCE [LARGE SCALE GENOMIC DNA]</scope>
    <source>
        <strain evidence="6 7">BIOML-A14</strain>
    </source>
</reference>
<evidence type="ECO:0000259" key="5">
    <source>
        <dbReference type="Pfam" id="PF07660"/>
    </source>
</evidence>
<evidence type="ECO:0000313" key="7">
    <source>
        <dbReference type="Proteomes" id="UP000435985"/>
    </source>
</evidence>
<proteinExistence type="predicted"/>
<keyword evidence="4" id="KW-0732">Signal</keyword>
<evidence type="ECO:0000256" key="3">
    <source>
        <dbReference type="ARBA" id="ARBA00023237"/>
    </source>
</evidence>
<comment type="caution">
    <text evidence="6">The sequence shown here is derived from an EMBL/GenBank/DDBJ whole genome shotgun (WGS) entry which is preliminary data.</text>
</comment>
<feature type="non-terminal residue" evidence="6">
    <location>
        <position position="106"/>
    </location>
</feature>
<dbReference type="Pfam" id="PF07660">
    <property type="entry name" value="STN"/>
    <property type="match status" value="1"/>
</dbReference>
<protein>
    <recommendedName>
        <fullName evidence="5">Secretin/TonB short N-terminal domain-containing protein</fullName>
    </recommendedName>
</protein>
<feature type="chain" id="PRO_5024852434" description="Secretin/TonB short N-terminal domain-containing protein" evidence="4">
    <location>
        <begin position="23"/>
        <end position="106"/>
    </location>
</feature>
<accession>A0A642C555</accession>
<keyword evidence="3" id="KW-0998">Cell outer membrane</keyword>
<dbReference type="AlphaFoldDB" id="A0A642C555"/>
<organism evidence="6 7">
    <name type="scientific">Bacteroides ovatus</name>
    <dbReference type="NCBI Taxonomy" id="28116"/>
    <lineage>
        <taxon>Bacteria</taxon>
        <taxon>Pseudomonadati</taxon>
        <taxon>Bacteroidota</taxon>
        <taxon>Bacteroidia</taxon>
        <taxon>Bacteroidales</taxon>
        <taxon>Bacteroidaceae</taxon>
        <taxon>Bacteroides</taxon>
    </lineage>
</organism>
<dbReference type="EMBL" id="VWFO01000277">
    <property type="protein sequence ID" value="KAA4657387.1"/>
    <property type="molecule type" value="Genomic_DNA"/>
</dbReference>